<dbReference type="Proteomes" id="UP000190625">
    <property type="component" value="Unassembled WGS sequence"/>
</dbReference>
<dbReference type="STRING" id="142842.SAMN02745118_00560"/>
<dbReference type="Pfam" id="PF01970">
    <property type="entry name" value="TctA"/>
    <property type="match status" value="1"/>
</dbReference>
<dbReference type="PANTHER" id="PTHR35342">
    <property type="entry name" value="TRICARBOXYLIC TRANSPORT PROTEIN"/>
    <property type="match status" value="1"/>
</dbReference>
<dbReference type="InterPro" id="IPR002823">
    <property type="entry name" value="DUF112_TM"/>
</dbReference>
<keyword evidence="1" id="KW-1133">Transmembrane helix</keyword>
<feature type="transmembrane region" description="Helical" evidence="1">
    <location>
        <begin position="261"/>
        <end position="282"/>
    </location>
</feature>
<dbReference type="RefSeq" id="WP_078809067.1">
    <property type="nucleotide sequence ID" value="NZ_FUWM01000005.1"/>
</dbReference>
<feature type="transmembrane region" description="Helical" evidence="1">
    <location>
        <begin position="357"/>
        <end position="378"/>
    </location>
</feature>
<sequence length="507" mass="53007">MIEHIITAFGAMLTLKNMLFMLFGVTGGMIAGGLPGLTATMSVALIVPFTFSMDPITGLVTIGAIYCGAIFGGAFSAILVNAPGTPSSIGTTFDGYPMTKQGRGEEAILTATWASAGGGIIGTIILIFLAVPLSEVAIKFGPPEYFWVSIFGLTIITSLASKSILKGVTGGILGLLISMIGIAPIGGDVRFTMGIPAFQGGVQLISVLIGFFCIPEMLKTAGNLRKSELKKDVEVSDQSGVVKKAFLNVFKKPINFIRSSIIGALVGVLPGAGGSIANLVAYNEAQKASDDSDSFGTGNPQGVVATEAANNATIEGGMVPLLTLGIPGSPPAAIIYGALMLQGLRPGPELFSTNAKITYAFMLSLFVANVMMFVVGALGGKTIYKVVTNISNRVLVPSIIFLTILGSYSIRNNIADVVVMLVIGLIGYVLKELGFQPGPVVLGLILGPIAEKGLVQGYLMGMALPNPWLTFFTRPISITLICLTIISGVWPLIKEYRERKKGKEVTA</sequence>
<feature type="transmembrane region" description="Helical" evidence="1">
    <location>
        <begin position="390"/>
        <end position="408"/>
    </location>
</feature>
<evidence type="ECO:0000256" key="1">
    <source>
        <dbReference type="SAM" id="Phobius"/>
    </source>
</evidence>
<feature type="transmembrane region" description="Helical" evidence="1">
    <location>
        <begin position="168"/>
        <end position="186"/>
    </location>
</feature>
<keyword evidence="1" id="KW-0472">Membrane</keyword>
<feature type="transmembrane region" description="Helical" evidence="1">
    <location>
        <begin position="59"/>
        <end position="80"/>
    </location>
</feature>
<feature type="transmembrane region" description="Helical" evidence="1">
    <location>
        <begin position="20"/>
        <end position="47"/>
    </location>
</feature>
<gene>
    <name evidence="3" type="ORF">SAMN02745118_00560</name>
</gene>
<evidence type="ECO:0000313" key="3">
    <source>
        <dbReference type="EMBL" id="SJZ36315.1"/>
    </source>
</evidence>
<feature type="domain" description="DUF112" evidence="2">
    <location>
        <begin position="18"/>
        <end position="442"/>
    </location>
</feature>
<dbReference type="AlphaFoldDB" id="A0A1T4K1Z1"/>
<feature type="transmembrane region" description="Helical" evidence="1">
    <location>
        <begin position="145"/>
        <end position="161"/>
    </location>
</feature>
<dbReference type="PANTHER" id="PTHR35342:SF5">
    <property type="entry name" value="TRICARBOXYLIC TRANSPORT PROTEIN"/>
    <property type="match status" value="1"/>
</dbReference>
<feature type="transmembrane region" description="Helical" evidence="1">
    <location>
        <begin position="414"/>
        <end position="430"/>
    </location>
</feature>
<dbReference type="OrthoDB" id="9781349at2"/>
<feature type="transmembrane region" description="Helical" evidence="1">
    <location>
        <begin position="476"/>
        <end position="493"/>
    </location>
</feature>
<proteinExistence type="predicted"/>
<dbReference type="EMBL" id="FUWM01000005">
    <property type="protein sequence ID" value="SJZ36315.1"/>
    <property type="molecule type" value="Genomic_DNA"/>
</dbReference>
<protein>
    <submittedName>
        <fullName evidence="3">Putative tricarboxylic transport membrane protein</fullName>
    </submittedName>
</protein>
<reference evidence="4" key="1">
    <citation type="submission" date="2017-02" db="EMBL/GenBank/DDBJ databases">
        <authorList>
            <person name="Varghese N."/>
            <person name="Submissions S."/>
        </authorList>
    </citation>
    <scope>NUCLEOTIDE SEQUENCE [LARGE SCALE GENOMIC DNA]</scope>
    <source>
        <strain evidence="4">ATCC BAA-73</strain>
    </source>
</reference>
<evidence type="ECO:0000313" key="4">
    <source>
        <dbReference type="Proteomes" id="UP000190625"/>
    </source>
</evidence>
<evidence type="ECO:0000259" key="2">
    <source>
        <dbReference type="Pfam" id="PF01970"/>
    </source>
</evidence>
<name>A0A1T4K1Z1_9FIRM</name>
<feature type="transmembrane region" description="Helical" evidence="1">
    <location>
        <begin position="198"/>
        <end position="218"/>
    </location>
</feature>
<keyword evidence="4" id="KW-1185">Reference proteome</keyword>
<keyword evidence="1" id="KW-0812">Transmembrane</keyword>
<feature type="transmembrane region" description="Helical" evidence="1">
    <location>
        <begin position="107"/>
        <end position="133"/>
    </location>
</feature>
<organism evidence="3 4">
    <name type="scientific">Selenihalanaerobacter shriftii</name>
    <dbReference type="NCBI Taxonomy" id="142842"/>
    <lineage>
        <taxon>Bacteria</taxon>
        <taxon>Bacillati</taxon>
        <taxon>Bacillota</taxon>
        <taxon>Clostridia</taxon>
        <taxon>Halanaerobiales</taxon>
        <taxon>Halobacteroidaceae</taxon>
        <taxon>Selenihalanaerobacter</taxon>
    </lineage>
</organism>
<accession>A0A1T4K1Z1</accession>